<feature type="transmembrane region" description="Helical" evidence="1">
    <location>
        <begin position="395"/>
        <end position="414"/>
    </location>
</feature>
<feature type="transmembrane region" description="Helical" evidence="1">
    <location>
        <begin position="298"/>
        <end position="320"/>
    </location>
</feature>
<protein>
    <submittedName>
        <fullName evidence="3">MFS transporter</fullName>
    </submittedName>
</protein>
<feature type="transmembrane region" description="Helical" evidence="1">
    <location>
        <begin position="176"/>
        <end position="195"/>
    </location>
</feature>
<dbReference type="InterPro" id="IPR011701">
    <property type="entry name" value="MFS"/>
</dbReference>
<name>A0ABD5PED3_9EURY</name>
<keyword evidence="1" id="KW-0472">Membrane</keyword>
<dbReference type="PANTHER" id="PTHR23526:SF4">
    <property type="entry name" value="INTEGRAL MEMBRANE TRANSPORT PROTEIN"/>
    <property type="match status" value="1"/>
</dbReference>
<sequence length="430" mass="43450">MASSLRDRLAGAASTPAAQPLVIALASATRFGSGILMGTALGYYIGQGGGSDLAAALVYTAYFFGMTFFAPVWGAVADVTGRRRAVLVATGLGATLSVLPLALLRGAGAFVGLRALYAVFAAGFPPVMLAVVSSRGGESGRGRALGFYNSARAVGFTGGQLGVGALLGFLAPPSLFVLIAAVSLLSTVATAVVAGGGDRPAREPSVAEVVSEVRRRLLPSPEDRTHLRQNGLVWLYVALALRNVSVLGVMSLMPVYLPGSLGLSAFWMGVVLALNPGSQSVFMLLFGRVTDGVGRKPLVAAGIAGSALFPVVAAAATLPATATGRFWVAVAAFVLIAASFSSMTVGALAFIGDVAPPRRESELMGLRTTAKGVGGVLGPVLVGGLALFVPRSVAFAVGAVPAVVATLLVAVLLVETRGARAGFPLVSRGD</sequence>
<dbReference type="InterPro" id="IPR036259">
    <property type="entry name" value="MFS_trans_sf"/>
</dbReference>
<feature type="transmembrane region" description="Helical" evidence="1">
    <location>
        <begin position="326"/>
        <end position="351"/>
    </location>
</feature>
<feature type="domain" description="Major facilitator superfamily (MFS) profile" evidence="2">
    <location>
        <begin position="18"/>
        <end position="417"/>
    </location>
</feature>
<dbReference type="InterPro" id="IPR052528">
    <property type="entry name" value="Sugar_transport-like"/>
</dbReference>
<feature type="transmembrane region" description="Helical" evidence="1">
    <location>
        <begin position="57"/>
        <end position="76"/>
    </location>
</feature>
<feature type="transmembrane region" description="Helical" evidence="1">
    <location>
        <begin position="372"/>
        <end position="389"/>
    </location>
</feature>
<evidence type="ECO:0000256" key="1">
    <source>
        <dbReference type="SAM" id="Phobius"/>
    </source>
</evidence>
<evidence type="ECO:0000259" key="2">
    <source>
        <dbReference type="PROSITE" id="PS50850"/>
    </source>
</evidence>
<dbReference type="Pfam" id="PF07690">
    <property type="entry name" value="MFS_1"/>
    <property type="match status" value="1"/>
</dbReference>
<comment type="caution">
    <text evidence="3">The sequence shown here is derived from an EMBL/GenBank/DDBJ whole genome shotgun (WGS) entry which is preliminary data.</text>
</comment>
<dbReference type="PANTHER" id="PTHR23526">
    <property type="entry name" value="INTEGRAL MEMBRANE TRANSPORT PROTEIN-RELATED"/>
    <property type="match status" value="1"/>
</dbReference>
<dbReference type="Proteomes" id="UP001595921">
    <property type="component" value="Unassembled WGS sequence"/>
</dbReference>
<feature type="transmembrane region" description="Helical" evidence="1">
    <location>
        <begin position="233"/>
        <end position="253"/>
    </location>
</feature>
<dbReference type="InterPro" id="IPR020846">
    <property type="entry name" value="MFS_dom"/>
</dbReference>
<feature type="transmembrane region" description="Helical" evidence="1">
    <location>
        <begin position="21"/>
        <end position="45"/>
    </location>
</feature>
<organism evidence="3 4">
    <name type="scientific">Halobium salinum</name>
    <dbReference type="NCBI Taxonomy" id="1364940"/>
    <lineage>
        <taxon>Archaea</taxon>
        <taxon>Methanobacteriati</taxon>
        <taxon>Methanobacteriota</taxon>
        <taxon>Stenosarchaea group</taxon>
        <taxon>Halobacteria</taxon>
        <taxon>Halobacteriales</taxon>
        <taxon>Haloferacaceae</taxon>
        <taxon>Halobium</taxon>
    </lineage>
</organism>
<feature type="transmembrane region" description="Helical" evidence="1">
    <location>
        <begin position="85"/>
        <end position="103"/>
    </location>
</feature>
<keyword evidence="1" id="KW-1133">Transmembrane helix</keyword>
<proteinExistence type="predicted"/>
<evidence type="ECO:0000313" key="3">
    <source>
        <dbReference type="EMBL" id="MFC4359131.1"/>
    </source>
</evidence>
<keyword evidence="4" id="KW-1185">Reference proteome</keyword>
<dbReference type="RefSeq" id="WP_267622989.1">
    <property type="nucleotide sequence ID" value="NZ_JAODIW010000006.1"/>
</dbReference>
<keyword evidence="1" id="KW-0812">Transmembrane</keyword>
<dbReference type="AlphaFoldDB" id="A0ABD5PED3"/>
<dbReference type="Gene3D" id="1.20.1250.20">
    <property type="entry name" value="MFS general substrate transporter like domains"/>
    <property type="match status" value="2"/>
</dbReference>
<evidence type="ECO:0000313" key="4">
    <source>
        <dbReference type="Proteomes" id="UP001595921"/>
    </source>
</evidence>
<feature type="transmembrane region" description="Helical" evidence="1">
    <location>
        <begin position="153"/>
        <end position="170"/>
    </location>
</feature>
<dbReference type="PROSITE" id="PS50850">
    <property type="entry name" value="MFS"/>
    <property type="match status" value="1"/>
</dbReference>
<feature type="transmembrane region" description="Helical" evidence="1">
    <location>
        <begin position="115"/>
        <end position="132"/>
    </location>
</feature>
<accession>A0ABD5PED3</accession>
<dbReference type="SUPFAM" id="SSF103473">
    <property type="entry name" value="MFS general substrate transporter"/>
    <property type="match status" value="1"/>
</dbReference>
<feature type="transmembrane region" description="Helical" evidence="1">
    <location>
        <begin position="265"/>
        <end position="286"/>
    </location>
</feature>
<reference evidence="3 4" key="1">
    <citation type="journal article" date="2019" name="Int. J. Syst. Evol. Microbiol.">
        <title>The Global Catalogue of Microorganisms (GCM) 10K type strain sequencing project: providing services to taxonomists for standard genome sequencing and annotation.</title>
        <authorList>
            <consortium name="The Broad Institute Genomics Platform"/>
            <consortium name="The Broad Institute Genome Sequencing Center for Infectious Disease"/>
            <person name="Wu L."/>
            <person name="Ma J."/>
        </authorList>
    </citation>
    <scope>NUCLEOTIDE SEQUENCE [LARGE SCALE GENOMIC DNA]</scope>
    <source>
        <strain evidence="3 4">CGMCC 1.12553</strain>
    </source>
</reference>
<gene>
    <name evidence="3" type="ORF">ACFO0N_14385</name>
</gene>
<dbReference type="EMBL" id="JBHSDS010000008">
    <property type="protein sequence ID" value="MFC4359131.1"/>
    <property type="molecule type" value="Genomic_DNA"/>
</dbReference>